<feature type="transmembrane region" description="Helical" evidence="6">
    <location>
        <begin position="144"/>
        <end position="162"/>
    </location>
</feature>
<dbReference type="GO" id="GO:0022857">
    <property type="term" value="F:transmembrane transporter activity"/>
    <property type="evidence" value="ECO:0007669"/>
    <property type="project" value="InterPro"/>
</dbReference>
<evidence type="ECO:0000256" key="6">
    <source>
        <dbReference type="SAM" id="Phobius"/>
    </source>
</evidence>
<feature type="transmembrane region" description="Helical" evidence="6">
    <location>
        <begin position="12"/>
        <end position="35"/>
    </location>
</feature>
<dbReference type="CDD" id="cd17330">
    <property type="entry name" value="MFS_SLC46_TetA_like"/>
    <property type="match status" value="1"/>
</dbReference>
<comment type="subcellular location">
    <subcellularLocation>
        <location evidence="1">Membrane</location>
        <topology evidence="1">Multi-pass membrane protein</topology>
    </subcellularLocation>
</comment>
<keyword evidence="2" id="KW-0813">Transport</keyword>
<dbReference type="AlphaFoldDB" id="A0A8T2FYI9"/>
<name>A0A8T2FYI9_ARASU</name>
<dbReference type="PANTHER" id="PTHR23504">
    <property type="entry name" value="MAJOR FACILITATOR SUPERFAMILY DOMAIN-CONTAINING PROTEIN 10"/>
    <property type="match status" value="1"/>
</dbReference>
<feature type="transmembrane region" description="Helical" evidence="6">
    <location>
        <begin position="82"/>
        <end position="99"/>
    </location>
</feature>
<comment type="caution">
    <text evidence="7">The sequence shown here is derived from an EMBL/GenBank/DDBJ whole genome shotgun (WGS) entry which is preliminary data.</text>
</comment>
<organism evidence="7 8">
    <name type="scientific">Arabidopsis suecica</name>
    <name type="common">Swedish thale-cress</name>
    <name type="synonym">Cardaminopsis suecica</name>
    <dbReference type="NCBI Taxonomy" id="45249"/>
    <lineage>
        <taxon>Eukaryota</taxon>
        <taxon>Viridiplantae</taxon>
        <taxon>Streptophyta</taxon>
        <taxon>Embryophyta</taxon>
        <taxon>Tracheophyta</taxon>
        <taxon>Spermatophyta</taxon>
        <taxon>Magnoliopsida</taxon>
        <taxon>eudicotyledons</taxon>
        <taxon>Gunneridae</taxon>
        <taxon>Pentapetalae</taxon>
        <taxon>rosids</taxon>
        <taxon>malvids</taxon>
        <taxon>Brassicales</taxon>
        <taxon>Brassicaceae</taxon>
        <taxon>Camelineae</taxon>
        <taxon>Arabidopsis</taxon>
    </lineage>
</organism>
<feature type="transmembrane region" description="Helical" evidence="6">
    <location>
        <begin position="47"/>
        <end position="70"/>
    </location>
</feature>
<feature type="transmembrane region" description="Helical" evidence="6">
    <location>
        <begin position="412"/>
        <end position="436"/>
    </location>
</feature>
<keyword evidence="3 6" id="KW-0812">Transmembrane</keyword>
<evidence type="ECO:0000313" key="8">
    <source>
        <dbReference type="Proteomes" id="UP000694251"/>
    </source>
</evidence>
<dbReference type="OrthoDB" id="419616at2759"/>
<dbReference type="Proteomes" id="UP000694251">
    <property type="component" value="Chromosome 2"/>
</dbReference>
<evidence type="ECO:0000256" key="2">
    <source>
        <dbReference type="ARBA" id="ARBA00022448"/>
    </source>
</evidence>
<accession>A0A8T2FYI9</accession>
<evidence type="ECO:0000313" key="7">
    <source>
        <dbReference type="EMBL" id="KAG7641037.1"/>
    </source>
</evidence>
<dbReference type="Pfam" id="PF07690">
    <property type="entry name" value="MFS_1"/>
    <property type="match status" value="1"/>
</dbReference>
<dbReference type="InterPro" id="IPR011701">
    <property type="entry name" value="MFS"/>
</dbReference>
<keyword evidence="8" id="KW-1185">Reference proteome</keyword>
<feature type="transmembrane region" description="Helical" evidence="6">
    <location>
        <begin position="254"/>
        <end position="279"/>
    </location>
</feature>
<keyword evidence="5 6" id="KW-0472">Membrane</keyword>
<reference evidence="7 8" key="1">
    <citation type="submission" date="2020-12" db="EMBL/GenBank/DDBJ databases">
        <title>Concerted genomic and epigenomic changes stabilize Arabidopsis allopolyploids.</title>
        <authorList>
            <person name="Chen Z."/>
        </authorList>
    </citation>
    <scope>NUCLEOTIDE SEQUENCE [LARGE SCALE GENOMIC DNA]</scope>
    <source>
        <strain evidence="7">As9502</strain>
        <tissue evidence="7">Leaf</tissue>
    </source>
</reference>
<feature type="transmembrane region" description="Helical" evidence="6">
    <location>
        <begin position="291"/>
        <end position="310"/>
    </location>
</feature>
<evidence type="ECO:0000256" key="4">
    <source>
        <dbReference type="ARBA" id="ARBA00022989"/>
    </source>
</evidence>
<dbReference type="PANTHER" id="PTHR23504:SF95">
    <property type="entry name" value="MAJOR FACILITATOR SUPERFAMILY PROTEIN"/>
    <property type="match status" value="1"/>
</dbReference>
<dbReference type="EMBL" id="JAEFBJ010000002">
    <property type="protein sequence ID" value="KAG7641039.1"/>
    <property type="molecule type" value="Genomic_DNA"/>
</dbReference>
<feature type="transmembrane region" description="Helical" evidence="6">
    <location>
        <begin position="322"/>
        <end position="341"/>
    </location>
</feature>
<sequence length="456" mass="49761">MEDGIGGLRHMLATVFLSAFAGFMVVPVITDVTVAAVCSGPDDSCSLAVYLTGFQQVAIGMGTMIMMPVIGNLSDRYGIKTILTLPMCLSIVPPVILGYRRDTKFFYVFYISKILTSMVCEGTVDCLAYAYVAVNIHGSTRISAFGILAGIKTIAGLFGTLVARFLPIALTFQVSAISFFVGLVYMRVFLKENLKADEDDDHHHGTYHQEDHDSINTTMLAEPILNDTPIKTQVFQKKYSSLKDMISLMKTSTIFFQALVVTFFSSFSDSGMESAFLYFLKARFGFDKKQFADLLLLITIVGSISQLFVLPRFASAIGECKLLSTGLFMEFINMAIVSVSWAPWVPYLTTVFVPGALFVMPSVCGIASRQVGPGEQGKVQGCISGVRSFGKVVAPFVFSPLTALFLSKNAPFYFPGFSLLCISLSSLIGFFQSLLIKDVHTPPLNKAINKTSGDEV</sequence>
<evidence type="ECO:0000256" key="5">
    <source>
        <dbReference type="ARBA" id="ARBA00023136"/>
    </source>
</evidence>
<gene>
    <name evidence="7" type="ORF">ISN44_As02g010970</name>
</gene>
<feature type="transmembrane region" description="Helical" evidence="6">
    <location>
        <begin position="168"/>
        <end position="186"/>
    </location>
</feature>
<dbReference type="GO" id="GO:0016020">
    <property type="term" value="C:membrane"/>
    <property type="evidence" value="ECO:0007669"/>
    <property type="project" value="UniProtKB-SubCell"/>
</dbReference>
<keyword evidence="4 6" id="KW-1133">Transmembrane helix</keyword>
<proteinExistence type="predicted"/>
<feature type="transmembrane region" description="Helical" evidence="6">
    <location>
        <begin position="105"/>
        <end position="132"/>
    </location>
</feature>
<evidence type="ECO:0000256" key="3">
    <source>
        <dbReference type="ARBA" id="ARBA00022692"/>
    </source>
</evidence>
<evidence type="ECO:0000256" key="1">
    <source>
        <dbReference type="ARBA" id="ARBA00004141"/>
    </source>
</evidence>
<protein>
    <submittedName>
        <fullName evidence="7">Major facilitator superfamily</fullName>
    </submittedName>
</protein>
<dbReference type="EMBL" id="JAEFBJ010000002">
    <property type="protein sequence ID" value="KAG7641037.1"/>
    <property type="molecule type" value="Genomic_DNA"/>
</dbReference>